<evidence type="ECO:0000256" key="1">
    <source>
        <dbReference type="ARBA" id="ARBA00022679"/>
    </source>
</evidence>
<comment type="function">
    <text evidence="2">Catalyzes the condensation of isopentenyl diphosphate (IPP) with allylic pyrophosphates generating different type of terpenoids.</text>
</comment>
<sequence length="225" mass="26205">MNKTPHHLGIIMDGNRRWAKEKSLPVFEGHRRGVDVLTKIVRHCIKRNIKVLTLFAFSTENWQRSKKEITLLMGLVQKGLKQNFKKLADEGIKLRIIGQREKLPKTLQASLKEAEEMTQNNQVMILNIALSYGGRAEITEAIKNIVKKKIPLEKINEGVISQNLWTSDLDLLIRTGKEQRLSNFLIWQAAYSELYFCEKYWPDFNEKDLDNALADFSQRQRRQGR</sequence>
<dbReference type="GO" id="GO:0016094">
    <property type="term" value="P:polyprenol biosynthetic process"/>
    <property type="evidence" value="ECO:0007669"/>
    <property type="project" value="TreeGrafter"/>
</dbReference>
<dbReference type="Proteomes" id="UP000229500">
    <property type="component" value="Unassembled WGS sequence"/>
</dbReference>
<feature type="binding site" evidence="2">
    <location>
        <position position="174"/>
    </location>
    <ligand>
        <name>substrate</name>
    </ligand>
</feature>
<proteinExistence type="inferred from homology"/>
<dbReference type="PANTHER" id="PTHR10291">
    <property type="entry name" value="DEHYDRODOLICHYL DIPHOSPHATE SYNTHASE FAMILY MEMBER"/>
    <property type="match status" value="1"/>
</dbReference>
<dbReference type="SUPFAM" id="SSF64005">
    <property type="entry name" value="Undecaprenyl diphosphate synthase"/>
    <property type="match status" value="1"/>
</dbReference>
<comment type="caution">
    <text evidence="3">The sequence shown here is derived from an EMBL/GenBank/DDBJ whole genome shotgun (WGS) entry which is preliminary data.</text>
</comment>
<dbReference type="GO" id="GO:0000287">
    <property type="term" value="F:magnesium ion binding"/>
    <property type="evidence" value="ECO:0007669"/>
    <property type="project" value="UniProtKB-UniRule"/>
</dbReference>
<feature type="binding site" evidence="2">
    <location>
        <position position="13"/>
    </location>
    <ligand>
        <name>Mg(2+)</name>
        <dbReference type="ChEBI" id="CHEBI:18420"/>
    </ligand>
</feature>
<dbReference type="InterPro" id="IPR036424">
    <property type="entry name" value="UPP_synth-like_sf"/>
</dbReference>
<keyword evidence="1 2" id="KW-0808">Transferase</keyword>
<feature type="binding site" evidence="2">
    <location>
        <position position="30"/>
    </location>
    <ligand>
        <name>substrate</name>
    </ligand>
</feature>
<dbReference type="Gene3D" id="3.40.1180.10">
    <property type="entry name" value="Decaprenyl diphosphate synthase-like"/>
    <property type="match status" value="1"/>
</dbReference>
<name>A0A2M8L5I8_9BACT</name>
<evidence type="ECO:0000256" key="2">
    <source>
        <dbReference type="HAMAP-Rule" id="MF_01139"/>
    </source>
</evidence>
<feature type="binding site" evidence="2">
    <location>
        <position position="64"/>
    </location>
    <ligand>
        <name>substrate</name>
    </ligand>
</feature>
<dbReference type="AlphaFoldDB" id="A0A2M8L5I8"/>
<comment type="caution">
    <text evidence="2">Lacks conserved residue(s) required for the propagation of feature annotation.</text>
</comment>
<feature type="binding site" evidence="2">
    <location>
        <begin position="180"/>
        <end position="182"/>
    </location>
    <ligand>
        <name>substrate</name>
    </ligand>
</feature>
<dbReference type="GO" id="GO:0045547">
    <property type="term" value="F:ditrans,polycis-polyprenyl diphosphate synthase [(2E,6E)-farnesyl diphosphate specific] activity"/>
    <property type="evidence" value="ECO:0007669"/>
    <property type="project" value="TreeGrafter"/>
</dbReference>
<feature type="binding site" evidence="2">
    <location>
        <begin position="58"/>
        <end position="60"/>
    </location>
    <ligand>
        <name>substrate</name>
    </ligand>
</feature>
<evidence type="ECO:0000313" key="4">
    <source>
        <dbReference type="Proteomes" id="UP000229500"/>
    </source>
</evidence>
<dbReference type="EC" id="2.5.1.-" evidence="2"/>
<accession>A0A2M8L5I8</accession>
<feature type="binding site" evidence="2">
    <location>
        <position position="193"/>
    </location>
    <ligand>
        <name>Mg(2+)</name>
        <dbReference type="ChEBI" id="CHEBI:18420"/>
    </ligand>
</feature>
<feature type="active site" description="Proton acceptor" evidence="2">
    <location>
        <position position="61"/>
    </location>
</feature>
<feature type="binding site" evidence="2">
    <location>
        <begin position="14"/>
        <end position="17"/>
    </location>
    <ligand>
        <name>substrate</name>
    </ligand>
</feature>
<dbReference type="EMBL" id="PFEL01000060">
    <property type="protein sequence ID" value="PJE69104.1"/>
    <property type="molecule type" value="Genomic_DNA"/>
</dbReference>
<keyword evidence="2" id="KW-0479">Metal-binding</keyword>
<feature type="binding site" evidence="2">
    <location>
        <position position="18"/>
    </location>
    <ligand>
        <name>substrate</name>
    </ligand>
</feature>
<keyword evidence="2" id="KW-0460">Magnesium</keyword>
<dbReference type="PANTHER" id="PTHR10291:SF0">
    <property type="entry name" value="DEHYDRODOLICHYL DIPHOSPHATE SYNTHASE 2"/>
    <property type="match status" value="1"/>
</dbReference>
<dbReference type="FunFam" id="3.40.1180.10:FF:000001">
    <property type="entry name" value="(2E,6E)-farnesyl-diphosphate-specific ditrans,polycis-undecaprenyl-diphosphate synthase"/>
    <property type="match status" value="1"/>
</dbReference>
<evidence type="ECO:0000313" key="3">
    <source>
        <dbReference type="EMBL" id="PJE69104.1"/>
    </source>
</evidence>
<protein>
    <recommendedName>
        <fullName evidence="2">Isoprenyl transferase</fullName>
        <ecNumber evidence="2">2.5.1.-</ecNumber>
    </recommendedName>
</protein>
<comment type="similarity">
    <text evidence="2">Belongs to the UPP synthase family.</text>
</comment>
<feature type="binding site" evidence="2">
    <location>
        <position position="62"/>
    </location>
    <ligand>
        <name>substrate</name>
    </ligand>
</feature>
<organism evidence="3 4">
    <name type="scientific">Candidatus Shapirobacteria bacterium CG10_big_fil_rev_8_21_14_0_10_38_14</name>
    <dbReference type="NCBI Taxonomy" id="1974483"/>
    <lineage>
        <taxon>Bacteria</taxon>
        <taxon>Candidatus Shapironibacteriota</taxon>
    </lineage>
</organism>
<dbReference type="InterPro" id="IPR001441">
    <property type="entry name" value="UPP_synth-like"/>
</dbReference>
<reference evidence="4" key="1">
    <citation type="submission" date="2017-09" db="EMBL/GenBank/DDBJ databases">
        <title>Depth-based differentiation of microbial function through sediment-hosted aquifers and enrichment of novel symbionts in the deep terrestrial subsurface.</title>
        <authorList>
            <person name="Probst A.J."/>
            <person name="Ladd B."/>
            <person name="Jarett J.K."/>
            <person name="Geller-Mcgrath D.E."/>
            <person name="Sieber C.M.K."/>
            <person name="Emerson J.B."/>
            <person name="Anantharaman K."/>
            <person name="Thomas B.C."/>
            <person name="Malmstrom R."/>
            <person name="Stieglmeier M."/>
            <person name="Klingl A."/>
            <person name="Woyke T."/>
            <person name="Ryan C.M."/>
            <person name="Banfield J.F."/>
        </authorList>
    </citation>
    <scope>NUCLEOTIDE SEQUENCE [LARGE SCALE GENOMIC DNA]</scope>
</reference>
<comment type="subunit">
    <text evidence="2">Homodimer.</text>
</comment>
<dbReference type="Pfam" id="PF01255">
    <property type="entry name" value="Prenyltransf"/>
    <property type="match status" value="1"/>
</dbReference>
<dbReference type="CDD" id="cd00475">
    <property type="entry name" value="Cis_IPPS"/>
    <property type="match status" value="1"/>
</dbReference>
<gene>
    <name evidence="3" type="primary">uppS</name>
    <name evidence="3" type="ORF">COU96_01540</name>
</gene>
<dbReference type="HAMAP" id="MF_01139">
    <property type="entry name" value="ISPT"/>
    <property type="match status" value="1"/>
</dbReference>
<comment type="cofactor">
    <cofactor evidence="2">
        <name>Mg(2+)</name>
        <dbReference type="ChEBI" id="CHEBI:18420"/>
    </cofactor>
    <text evidence="2">Binds 2 magnesium ions per subunit.</text>
</comment>
<feature type="active site" evidence="2">
    <location>
        <position position="13"/>
    </location>
</feature>
<dbReference type="NCBIfam" id="TIGR00055">
    <property type="entry name" value="uppS"/>
    <property type="match status" value="1"/>
</dbReference>